<protein>
    <submittedName>
        <fullName evidence="2">Clavata3-like</fullName>
    </submittedName>
</protein>
<proteinExistence type="predicted"/>
<dbReference type="AlphaFoldDB" id="A0A5A7P7F0"/>
<dbReference type="PANTHER" id="PTHR37184">
    <property type="entry name" value="CLAVATA3/ESR (CLE)-RELATED PROTEIN 27"/>
    <property type="match status" value="1"/>
</dbReference>
<evidence type="ECO:0000256" key="1">
    <source>
        <dbReference type="SAM" id="MobiDB-lite"/>
    </source>
</evidence>
<keyword evidence="3" id="KW-1185">Reference proteome</keyword>
<name>A0A5A7P7F0_STRAF</name>
<dbReference type="InterPro" id="IPR040274">
    <property type="entry name" value="CLE27/CLE43"/>
</dbReference>
<accession>A0A5A7P7F0</accession>
<dbReference type="Proteomes" id="UP000325081">
    <property type="component" value="Unassembled WGS sequence"/>
</dbReference>
<dbReference type="EMBL" id="BKCP01002669">
    <property type="protein sequence ID" value="GER28484.1"/>
    <property type="molecule type" value="Genomic_DNA"/>
</dbReference>
<evidence type="ECO:0000313" key="2">
    <source>
        <dbReference type="EMBL" id="GER28484.1"/>
    </source>
</evidence>
<sequence length="103" mass="11540">MSSPGRKRPLYPSSLVALLIISLLYIWVSSSQTKAVAIRLFPPSSRALVENGQSMEPVKSQTQVFREYFKGRLSDLKNNTANNNGTFADYKRKIPSCPDPLHN</sequence>
<reference evidence="3" key="1">
    <citation type="journal article" date="2019" name="Curr. Biol.">
        <title>Genome Sequence of Striga asiatica Provides Insight into the Evolution of Plant Parasitism.</title>
        <authorList>
            <person name="Yoshida S."/>
            <person name="Kim S."/>
            <person name="Wafula E.K."/>
            <person name="Tanskanen J."/>
            <person name="Kim Y.M."/>
            <person name="Honaas L."/>
            <person name="Yang Z."/>
            <person name="Spallek T."/>
            <person name="Conn C.E."/>
            <person name="Ichihashi Y."/>
            <person name="Cheong K."/>
            <person name="Cui S."/>
            <person name="Der J.P."/>
            <person name="Gundlach H."/>
            <person name="Jiao Y."/>
            <person name="Hori C."/>
            <person name="Ishida J.K."/>
            <person name="Kasahara H."/>
            <person name="Kiba T."/>
            <person name="Kim M.S."/>
            <person name="Koo N."/>
            <person name="Laohavisit A."/>
            <person name="Lee Y.H."/>
            <person name="Lumba S."/>
            <person name="McCourt P."/>
            <person name="Mortimer J.C."/>
            <person name="Mutuku J.M."/>
            <person name="Nomura T."/>
            <person name="Sasaki-Sekimoto Y."/>
            <person name="Seto Y."/>
            <person name="Wang Y."/>
            <person name="Wakatake T."/>
            <person name="Sakakibara H."/>
            <person name="Demura T."/>
            <person name="Yamaguchi S."/>
            <person name="Yoneyama K."/>
            <person name="Manabe R.I."/>
            <person name="Nelson D.C."/>
            <person name="Schulman A.H."/>
            <person name="Timko M.P."/>
            <person name="dePamphilis C.W."/>
            <person name="Choi D."/>
            <person name="Shirasu K."/>
        </authorList>
    </citation>
    <scope>NUCLEOTIDE SEQUENCE [LARGE SCALE GENOMIC DNA]</scope>
    <source>
        <strain evidence="3">cv. UVA1</strain>
    </source>
</reference>
<comment type="caution">
    <text evidence="2">The sequence shown here is derived from an EMBL/GenBank/DDBJ whole genome shotgun (WGS) entry which is preliminary data.</text>
</comment>
<feature type="region of interest" description="Disordered" evidence="1">
    <location>
        <begin position="80"/>
        <end position="103"/>
    </location>
</feature>
<dbReference type="OrthoDB" id="1298458at2759"/>
<organism evidence="2 3">
    <name type="scientific">Striga asiatica</name>
    <name type="common">Asiatic witchweed</name>
    <name type="synonym">Buchnera asiatica</name>
    <dbReference type="NCBI Taxonomy" id="4170"/>
    <lineage>
        <taxon>Eukaryota</taxon>
        <taxon>Viridiplantae</taxon>
        <taxon>Streptophyta</taxon>
        <taxon>Embryophyta</taxon>
        <taxon>Tracheophyta</taxon>
        <taxon>Spermatophyta</taxon>
        <taxon>Magnoliopsida</taxon>
        <taxon>eudicotyledons</taxon>
        <taxon>Gunneridae</taxon>
        <taxon>Pentapetalae</taxon>
        <taxon>asterids</taxon>
        <taxon>lamiids</taxon>
        <taxon>Lamiales</taxon>
        <taxon>Orobanchaceae</taxon>
        <taxon>Buchnereae</taxon>
        <taxon>Striga</taxon>
    </lineage>
</organism>
<dbReference type="PANTHER" id="PTHR37184:SF2">
    <property type="entry name" value="CLAVATA3_ESR (CLE)-RELATED PROTEIN 43"/>
    <property type="match status" value="1"/>
</dbReference>
<evidence type="ECO:0000313" key="3">
    <source>
        <dbReference type="Proteomes" id="UP000325081"/>
    </source>
</evidence>
<gene>
    <name evidence="2" type="ORF">STAS_04278</name>
</gene>